<feature type="disulfide bond" evidence="8">
    <location>
        <begin position="656"/>
        <end position="666"/>
    </location>
</feature>
<protein>
    <submittedName>
        <fullName evidence="9">Cytochrome P450 3A29</fullName>
    </submittedName>
</protein>
<comment type="similarity">
    <text evidence="2">Belongs to the cytochrome P450 family.</text>
</comment>
<evidence type="ECO:0000256" key="6">
    <source>
        <dbReference type="ARBA" id="ARBA00023004"/>
    </source>
</evidence>
<dbReference type="SUPFAM" id="SSF50814">
    <property type="entry name" value="Lipocalins"/>
    <property type="match status" value="2"/>
</dbReference>
<evidence type="ECO:0000256" key="3">
    <source>
        <dbReference type="ARBA" id="ARBA00022617"/>
    </source>
</evidence>
<keyword evidence="3" id="KW-0349">Heme</keyword>
<sequence length="770" mass="86442">MQKRKKAEEFDIECDTSLPADILEKYRATKHTIQYGINGNTWTMNLSSTFFPGKEKVYTFEIGKEMNDTGLDGNPIKSVVTVVSDNEISEDMKVKMGDSWKDYKVSRKVDGDTMTTISPCRNLGLRAFDLQTRSAKIKMANFVGRWEDTGERENFEEFATAMNLPADMLEKYRATKQTIQYGINGNTWTMNPSSTLFPGKEKVYTFEIGKEVNDTGLDGNPIKFVITVVSDNEISEDLKVKMGDSWKDYKVSRKVDGDTMTTYFSYTAGCWAVRKMDILGLVEINKWILTAVLLCVTVLLYSRWKHSVFRKYGIPGPPPTPFFGISLRYNREGLALTDQDLAKTYGDVVGRLKSRPIQQISSLAKGLRSDPLLYKGCRGEERIVNLWLAKMYNKELKIKSPLLLVSNPETIKEIMVKDFSRTPNRPKTFVPRNEMAHTLINTDGDHWRFLRNTLLPTFSSGKMRMMEPLFKAKYEQLLANLKERSKTGEPVEFKDVFGAYTLDVIASTGFGVDIDSQKNPDSEFVKNAQKFFNITFNPLLLLILMFPKIDGLFNLLGISPLNRRSIMAFFRSVASQAVTLRKEDSSRFDPLILGSHFGSPLVWKFCVIYEFYFLCTAQCNSGYEFDNGDSTIQKDCDPMTGQFFSGPAFPKCIPTCSPACQNGGTCVQPNVCSCAPGWNGTFCESPLSACKPLAAPTNGQINCGDTTIFYQCTAQCNSGYEFDNGDTAIQKDCDPMTGQFFDGPAFPKCILTCSPACQNGKTCVQPNVCS</sequence>
<dbReference type="InterPro" id="IPR036396">
    <property type="entry name" value="Cyt_P450_sf"/>
</dbReference>
<dbReference type="SUPFAM" id="SSF57196">
    <property type="entry name" value="EGF/Laminin"/>
    <property type="match status" value="1"/>
</dbReference>
<proteinExistence type="inferred from homology"/>
<dbReference type="PRINTS" id="PR00464">
    <property type="entry name" value="EP450II"/>
</dbReference>
<dbReference type="EMBL" id="JH815938">
    <property type="protein sequence ID" value="EKC32154.1"/>
    <property type="molecule type" value="Genomic_DNA"/>
</dbReference>
<feature type="disulfide bond" evidence="8">
    <location>
        <begin position="674"/>
        <end position="683"/>
    </location>
</feature>
<evidence type="ECO:0000256" key="7">
    <source>
        <dbReference type="ARBA" id="ARBA00023033"/>
    </source>
</evidence>
<dbReference type="GO" id="GO:0020037">
    <property type="term" value="F:heme binding"/>
    <property type="evidence" value="ECO:0007669"/>
    <property type="project" value="InterPro"/>
</dbReference>
<comment type="caution">
    <text evidence="8">Lacks conserved residue(s) required for the propagation of feature annotation.</text>
</comment>
<name>K1QM68_MAGGI</name>
<keyword evidence="8" id="KW-0245">EGF-like domain</keyword>
<evidence type="ECO:0000313" key="9">
    <source>
        <dbReference type="EMBL" id="EKC32154.1"/>
    </source>
</evidence>
<dbReference type="InterPro" id="IPR002402">
    <property type="entry name" value="Cyt_P450_E_grp-II"/>
</dbReference>
<gene>
    <name evidence="9" type="ORF">CGI_10022185</name>
</gene>
<accession>K1QM68</accession>
<dbReference type="InterPro" id="IPR012674">
    <property type="entry name" value="Calycin"/>
</dbReference>
<evidence type="ECO:0000256" key="4">
    <source>
        <dbReference type="ARBA" id="ARBA00022723"/>
    </source>
</evidence>
<dbReference type="Gene3D" id="2.10.25.10">
    <property type="entry name" value="Laminin"/>
    <property type="match status" value="1"/>
</dbReference>
<dbReference type="Gene3D" id="1.10.630.10">
    <property type="entry name" value="Cytochrome P450"/>
    <property type="match status" value="1"/>
</dbReference>
<dbReference type="GO" id="GO:0016705">
    <property type="term" value="F:oxidoreductase activity, acting on paired donors, with incorporation or reduction of molecular oxygen"/>
    <property type="evidence" value="ECO:0007669"/>
    <property type="project" value="InterPro"/>
</dbReference>
<keyword evidence="5" id="KW-0560">Oxidoreductase</keyword>
<dbReference type="PROSITE" id="PS50026">
    <property type="entry name" value="EGF_3"/>
    <property type="match status" value="1"/>
</dbReference>
<dbReference type="PROSITE" id="PS01186">
    <property type="entry name" value="EGF_2"/>
    <property type="match status" value="1"/>
</dbReference>
<dbReference type="PANTHER" id="PTHR24302:SF15">
    <property type="entry name" value="FATTY-ACID PEROXYGENASE"/>
    <property type="match status" value="1"/>
</dbReference>
<dbReference type="SMART" id="SM00181">
    <property type="entry name" value="EGF"/>
    <property type="match status" value="1"/>
</dbReference>
<reference evidence="9" key="1">
    <citation type="journal article" date="2012" name="Nature">
        <title>The oyster genome reveals stress adaptation and complexity of shell formation.</title>
        <authorList>
            <person name="Zhang G."/>
            <person name="Fang X."/>
            <person name="Guo X."/>
            <person name="Li L."/>
            <person name="Luo R."/>
            <person name="Xu F."/>
            <person name="Yang P."/>
            <person name="Zhang L."/>
            <person name="Wang X."/>
            <person name="Qi H."/>
            <person name="Xiong Z."/>
            <person name="Que H."/>
            <person name="Xie Y."/>
            <person name="Holland P.W."/>
            <person name="Paps J."/>
            <person name="Zhu Y."/>
            <person name="Wu F."/>
            <person name="Chen Y."/>
            <person name="Wang J."/>
            <person name="Peng C."/>
            <person name="Meng J."/>
            <person name="Yang L."/>
            <person name="Liu J."/>
            <person name="Wen B."/>
            <person name="Zhang N."/>
            <person name="Huang Z."/>
            <person name="Zhu Q."/>
            <person name="Feng Y."/>
            <person name="Mount A."/>
            <person name="Hedgecock D."/>
            <person name="Xu Z."/>
            <person name="Liu Y."/>
            <person name="Domazet-Loso T."/>
            <person name="Du Y."/>
            <person name="Sun X."/>
            <person name="Zhang S."/>
            <person name="Liu B."/>
            <person name="Cheng P."/>
            <person name="Jiang X."/>
            <person name="Li J."/>
            <person name="Fan D."/>
            <person name="Wang W."/>
            <person name="Fu W."/>
            <person name="Wang T."/>
            <person name="Wang B."/>
            <person name="Zhang J."/>
            <person name="Peng Z."/>
            <person name="Li Y."/>
            <person name="Li N."/>
            <person name="Wang J."/>
            <person name="Chen M."/>
            <person name="He Y."/>
            <person name="Tan F."/>
            <person name="Song X."/>
            <person name="Zheng Q."/>
            <person name="Huang R."/>
            <person name="Yang H."/>
            <person name="Du X."/>
            <person name="Chen L."/>
            <person name="Yang M."/>
            <person name="Gaffney P.M."/>
            <person name="Wang S."/>
            <person name="Luo L."/>
            <person name="She Z."/>
            <person name="Ming Y."/>
            <person name="Huang W."/>
            <person name="Zhang S."/>
            <person name="Huang B."/>
            <person name="Zhang Y."/>
            <person name="Qu T."/>
            <person name="Ni P."/>
            <person name="Miao G."/>
            <person name="Wang J."/>
            <person name="Wang Q."/>
            <person name="Steinberg C.E."/>
            <person name="Wang H."/>
            <person name="Li N."/>
            <person name="Qian L."/>
            <person name="Zhang G."/>
            <person name="Li Y."/>
            <person name="Yang H."/>
            <person name="Liu X."/>
            <person name="Wang J."/>
            <person name="Yin Y."/>
            <person name="Wang J."/>
        </authorList>
    </citation>
    <scope>NUCLEOTIDE SEQUENCE [LARGE SCALE GENOMIC DNA]</scope>
    <source>
        <strain evidence="9">05x7-T-G4-1.051#20</strain>
    </source>
</reference>
<keyword evidence="8" id="KW-1015">Disulfide bond</keyword>
<dbReference type="InterPro" id="IPR050705">
    <property type="entry name" value="Cytochrome_P450_3A"/>
</dbReference>
<dbReference type="HOGENOM" id="CLU_363009_0_0_1"/>
<dbReference type="Pfam" id="PF00067">
    <property type="entry name" value="p450"/>
    <property type="match status" value="1"/>
</dbReference>
<keyword evidence="6" id="KW-0408">Iron</keyword>
<dbReference type="InterPro" id="IPR000742">
    <property type="entry name" value="EGF"/>
</dbReference>
<dbReference type="Gene3D" id="2.40.128.20">
    <property type="match status" value="2"/>
</dbReference>
<dbReference type="PROSITE" id="PS00022">
    <property type="entry name" value="EGF_1"/>
    <property type="match status" value="1"/>
</dbReference>
<dbReference type="GO" id="GO:0008395">
    <property type="term" value="F:steroid hydroxylase activity"/>
    <property type="evidence" value="ECO:0007669"/>
    <property type="project" value="TreeGrafter"/>
</dbReference>
<dbReference type="AlphaFoldDB" id="K1QM68"/>
<keyword evidence="4" id="KW-0479">Metal-binding</keyword>
<keyword evidence="7" id="KW-0503">Monooxygenase</keyword>
<dbReference type="CDD" id="cd00742">
    <property type="entry name" value="FABP"/>
    <property type="match status" value="2"/>
</dbReference>
<evidence type="ECO:0000256" key="2">
    <source>
        <dbReference type="ARBA" id="ARBA00010617"/>
    </source>
</evidence>
<evidence type="ECO:0000256" key="5">
    <source>
        <dbReference type="ARBA" id="ARBA00023002"/>
    </source>
</evidence>
<evidence type="ECO:0000256" key="8">
    <source>
        <dbReference type="PROSITE-ProRule" id="PRU00076"/>
    </source>
</evidence>
<dbReference type="GO" id="GO:0005506">
    <property type="term" value="F:iron ion binding"/>
    <property type="evidence" value="ECO:0007669"/>
    <property type="project" value="InterPro"/>
</dbReference>
<dbReference type="CDD" id="cd00054">
    <property type="entry name" value="EGF_CA"/>
    <property type="match status" value="1"/>
</dbReference>
<comment type="cofactor">
    <cofactor evidence="1">
        <name>heme</name>
        <dbReference type="ChEBI" id="CHEBI:30413"/>
    </cofactor>
</comment>
<organism evidence="9">
    <name type="scientific">Magallana gigas</name>
    <name type="common">Pacific oyster</name>
    <name type="synonym">Crassostrea gigas</name>
    <dbReference type="NCBI Taxonomy" id="29159"/>
    <lineage>
        <taxon>Eukaryota</taxon>
        <taxon>Metazoa</taxon>
        <taxon>Spiralia</taxon>
        <taxon>Lophotrochozoa</taxon>
        <taxon>Mollusca</taxon>
        <taxon>Bivalvia</taxon>
        <taxon>Autobranchia</taxon>
        <taxon>Pteriomorphia</taxon>
        <taxon>Ostreida</taxon>
        <taxon>Ostreoidea</taxon>
        <taxon>Ostreidae</taxon>
        <taxon>Magallana</taxon>
    </lineage>
</organism>
<dbReference type="InParanoid" id="K1QM68"/>
<dbReference type="InterPro" id="IPR001128">
    <property type="entry name" value="Cyt_P450"/>
</dbReference>
<dbReference type="SUPFAM" id="SSF48264">
    <property type="entry name" value="Cytochrome P450"/>
    <property type="match status" value="1"/>
</dbReference>
<dbReference type="PANTHER" id="PTHR24302">
    <property type="entry name" value="CYTOCHROME P450 FAMILY 3"/>
    <property type="match status" value="1"/>
</dbReference>
<evidence type="ECO:0000256" key="1">
    <source>
        <dbReference type="ARBA" id="ARBA00001971"/>
    </source>
</evidence>
<dbReference type="GO" id="GO:0008289">
    <property type="term" value="F:lipid binding"/>
    <property type="evidence" value="ECO:0007669"/>
    <property type="project" value="UniProtKB-KW"/>
</dbReference>